<dbReference type="PROSITE" id="PS52029">
    <property type="entry name" value="LD_TPASE"/>
    <property type="match status" value="1"/>
</dbReference>
<dbReference type="Pfam" id="PF03734">
    <property type="entry name" value="YkuD"/>
    <property type="match status" value="1"/>
</dbReference>
<dbReference type="SUPFAM" id="SSF143985">
    <property type="entry name" value="L,D-transpeptidase pre-catalytic domain-like"/>
    <property type="match status" value="1"/>
</dbReference>
<proteinExistence type="predicted"/>
<dbReference type="InterPro" id="IPR022029">
    <property type="entry name" value="YoaR-like_PG-bd"/>
</dbReference>
<keyword evidence="4 6" id="KW-0573">Peptidoglycan synthesis</keyword>
<comment type="caution">
    <text evidence="10">The sequence shown here is derived from an EMBL/GenBank/DDBJ whole genome shotgun (WGS) entry which is preliminary data.</text>
</comment>
<dbReference type="InterPro" id="IPR050979">
    <property type="entry name" value="LD-transpeptidase"/>
</dbReference>
<comment type="pathway">
    <text evidence="1 6">Cell wall biogenesis; peptidoglycan biosynthesis.</text>
</comment>
<evidence type="ECO:0000256" key="8">
    <source>
        <dbReference type="SAM" id="Phobius"/>
    </source>
</evidence>
<feature type="compositionally biased region" description="Basic and acidic residues" evidence="7">
    <location>
        <begin position="1"/>
        <end position="32"/>
    </location>
</feature>
<keyword evidence="3 6" id="KW-0133">Cell shape</keyword>
<keyword evidence="2" id="KW-0808">Transferase</keyword>
<evidence type="ECO:0000256" key="7">
    <source>
        <dbReference type="SAM" id="MobiDB-lite"/>
    </source>
</evidence>
<name>A0ABT2RMT9_9FIRM</name>
<organism evidence="10 11">
    <name type="scientific">Dorea acetigenes</name>
    <dbReference type="NCBI Taxonomy" id="2981787"/>
    <lineage>
        <taxon>Bacteria</taxon>
        <taxon>Bacillati</taxon>
        <taxon>Bacillota</taxon>
        <taxon>Clostridia</taxon>
        <taxon>Lachnospirales</taxon>
        <taxon>Lachnospiraceae</taxon>
        <taxon>Dorea</taxon>
    </lineage>
</organism>
<evidence type="ECO:0000256" key="3">
    <source>
        <dbReference type="ARBA" id="ARBA00022960"/>
    </source>
</evidence>
<keyword evidence="8" id="KW-0472">Membrane</keyword>
<feature type="active site" description="Proton donor/acceptor" evidence="6">
    <location>
        <position position="508"/>
    </location>
</feature>
<keyword evidence="5 6" id="KW-0961">Cell wall biogenesis/degradation</keyword>
<reference evidence="10 11" key="1">
    <citation type="journal article" date="2021" name="ISME Commun">
        <title>Automated analysis of genomic sequences facilitates high-throughput and comprehensive description of bacteria.</title>
        <authorList>
            <person name="Hitch T.C.A."/>
        </authorList>
    </citation>
    <scope>NUCLEOTIDE SEQUENCE [LARGE SCALE GENOMIC DNA]</scope>
    <source>
        <strain evidence="10 11">Sanger_03</strain>
    </source>
</reference>
<feature type="region of interest" description="Disordered" evidence="7">
    <location>
        <begin position="1"/>
        <end position="89"/>
    </location>
</feature>
<evidence type="ECO:0000313" key="11">
    <source>
        <dbReference type="Proteomes" id="UP001652431"/>
    </source>
</evidence>
<dbReference type="InterPro" id="IPR038054">
    <property type="entry name" value="LD_TPept-like_central_sf"/>
</dbReference>
<dbReference type="EMBL" id="JAOQJU010000009">
    <property type="protein sequence ID" value="MCU6686696.1"/>
    <property type="molecule type" value="Genomic_DNA"/>
</dbReference>
<keyword evidence="8" id="KW-1133">Transmembrane helix</keyword>
<accession>A0ABT2RMT9</accession>
<dbReference type="SUPFAM" id="SSF141523">
    <property type="entry name" value="L,D-transpeptidase catalytic domain-like"/>
    <property type="match status" value="1"/>
</dbReference>
<dbReference type="Gene3D" id="3.10.20.800">
    <property type="match status" value="1"/>
</dbReference>
<evidence type="ECO:0000256" key="6">
    <source>
        <dbReference type="PROSITE-ProRule" id="PRU01373"/>
    </source>
</evidence>
<dbReference type="InterPro" id="IPR038063">
    <property type="entry name" value="Transpep_catalytic_dom"/>
</dbReference>
<dbReference type="PANTHER" id="PTHR30582">
    <property type="entry name" value="L,D-TRANSPEPTIDASE"/>
    <property type="match status" value="1"/>
</dbReference>
<dbReference type="PANTHER" id="PTHR30582:SF33">
    <property type="entry name" value="EXPORTED PROTEIN"/>
    <property type="match status" value="1"/>
</dbReference>
<feature type="domain" description="L,D-TPase catalytic" evidence="9">
    <location>
        <begin position="427"/>
        <end position="553"/>
    </location>
</feature>
<dbReference type="Pfam" id="PF12229">
    <property type="entry name" value="PG_binding_4"/>
    <property type="match status" value="2"/>
</dbReference>
<dbReference type="Gene3D" id="2.40.440.10">
    <property type="entry name" value="L,D-transpeptidase catalytic domain-like"/>
    <property type="match status" value="1"/>
</dbReference>
<dbReference type="Proteomes" id="UP001652431">
    <property type="component" value="Unassembled WGS sequence"/>
</dbReference>
<feature type="compositionally biased region" description="Acidic residues" evidence="7">
    <location>
        <begin position="40"/>
        <end position="51"/>
    </location>
</feature>
<feature type="active site" description="Nucleophile" evidence="6">
    <location>
        <position position="529"/>
    </location>
</feature>
<evidence type="ECO:0000256" key="4">
    <source>
        <dbReference type="ARBA" id="ARBA00022984"/>
    </source>
</evidence>
<keyword evidence="11" id="KW-1185">Reference proteome</keyword>
<protein>
    <submittedName>
        <fullName evidence="10">L,D-transpeptidase/peptidoglycan binding protein</fullName>
    </submittedName>
</protein>
<evidence type="ECO:0000256" key="5">
    <source>
        <dbReference type="ARBA" id="ARBA00023316"/>
    </source>
</evidence>
<dbReference type="CDD" id="cd16913">
    <property type="entry name" value="YkuD_like"/>
    <property type="match status" value="1"/>
</dbReference>
<sequence>MSDIDKKTGETEDNSDKIVEETMREIYSEIHAMESSPQESEAENEEADGDDSGEKEPAEAETETTPVKEKKKKKKKKDKKKSPEETKKKKRGWKRKLTIVFGSMLGILVLAYLGVSVFFMNHFYINTEINGTVFSAKTAGQVEAYMEKQVDDYTLLLKESDGSTEEIAGEDIELEYSSEGTVEKLLKDQNPFLWITALWEKYEIEAPIGVEYDEQKLEEVMNSLNCMNTESQIASVSAVPEFQGSAFGIKEEVIGTQIDTESFKKAVNTAIAGFQPELDMKEKGCYILPKYTKDSQEVIAARDTMNSYLGATVTYDLNPYTEVVDAFVISQWLTVDENMNVTFNEDGVRNYVQELANKYNTYGKTRVFTTGYGNTVEVAGGNYGWIIDKDAEYEALLANIRNVETVTREPNYSSRAVSHDTNDFGNTYAEVDLTNQHMFFFQNGQCVLQSDVVTGNPNKGNGTPQGTYVLAYKTKDSVLRGPKLPDGTYEWESPVDFWMPFNGGIGFHDATWQSAFGGSRYLTYGSHGCVNLPYDVAAQLYTYVDAGTPVICHY</sequence>
<keyword evidence="8" id="KW-0812">Transmembrane</keyword>
<gene>
    <name evidence="10" type="ORF">OCV99_09070</name>
</gene>
<dbReference type="InterPro" id="IPR005490">
    <property type="entry name" value="LD_TPept_cat_dom"/>
</dbReference>
<feature type="compositionally biased region" description="Basic residues" evidence="7">
    <location>
        <begin position="69"/>
        <end position="80"/>
    </location>
</feature>
<evidence type="ECO:0000259" key="9">
    <source>
        <dbReference type="PROSITE" id="PS52029"/>
    </source>
</evidence>
<evidence type="ECO:0000256" key="1">
    <source>
        <dbReference type="ARBA" id="ARBA00004752"/>
    </source>
</evidence>
<dbReference type="RefSeq" id="WP_158369932.1">
    <property type="nucleotide sequence ID" value="NZ_JAOQJU010000009.1"/>
</dbReference>
<evidence type="ECO:0000256" key="2">
    <source>
        <dbReference type="ARBA" id="ARBA00022679"/>
    </source>
</evidence>
<evidence type="ECO:0000313" key="10">
    <source>
        <dbReference type="EMBL" id="MCU6686696.1"/>
    </source>
</evidence>
<feature type="transmembrane region" description="Helical" evidence="8">
    <location>
        <begin position="97"/>
        <end position="120"/>
    </location>
</feature>